<dbReference type="Proteomes" id="UP000663873">
    <property type="component" value="Unassembled WGS sequence"/>
</dbReference>
<feature type="transmembrane region" description="Helical" evidence="2">
    <location>
        <begin position="78"/>
        <end position="102"/>
    </location>
</feature>
<keyword evidence="2" id="KW-0472">Membrane</keyword>
<dbReference type="Proteomes" id="UP000663862">
    <property type="component" value="Unassembled WGS sequence"/>
</dbReference>
<reference evidence="8" key="1">
    <citation type="submission" date="2021-02" db="EMBL/GenBank/DDBJ databases">
        <authorList>
            <person name="Nowell W R."/>
        </authorList>
    </citation>
    <scope>NUCLEOTIDE SEQUENCE</scope>
</reference>
<feature type="compositionally biased region" description="Polar residues" evidence="1">
    <location>
        <begin position="226"/>
        <end position="238"/>
    </location>
</feature>
<dbReference type="EMBL" id="CAJNYT010000075">
    <property type="protein sequence ID" value="CAF3327470.1"/>
    <property type="molecule type" value="Genomic_DNA"/>
</dbReference>
<feature type="compositionally biased region" description="Basic residues" evidence="1">
    <location>
        <begin position="16"/>
        <end position="25"/>
    </location>
</feature>
<feature type="region of interest" description="Disordered" evidence="1">
    <location>
        <begin position="320"/>
        <end position="346"/>
    </location>
</feature>
<dbReference type="Proteomes" id="UP000663872">
    <property type="component" value="Unassembled WGS sequence"/>
</dbReference>
<dbReference type="OrthoDB" id="10048649at2759"/>
<feature type="compositionally biased region" description="Polar residues" evidence="1">
    <location>
        <begin position="1"/>
        <end position="15"/>
    </location>
</feature>
<dbReference type="EMBL" id="CAJOBP010000252">
    <property type="protein sequence ID" value="CAF4149871.1"/>
    <property type="molecule type" value="Genomic_DNA"/>
</dbReference>
<evidence type="ECO:0000313" key="4">
    <source>
        <dbReference type="EMBL" id="CAF3327470.1"/>
    </source>
</evidence>
<feature type="compositionally biased region" description="Basic and acidic residues" evidence="1">
    <location>
        <begin position="320"/>
        <end position="330"/>
    </location>
</feature>
<dbReference type="Proteomes" id="UP000663825">
    <property type="component" value="Unassembled WGS sequence"/>
</dbReference>
<evidence type="ECO:0000256" key="1">
    <source>
        <dbReference type="SAM" id="MobiDB-lite"/>
    </source>
</evidence>
<evidence type="ECO:0000313" key="5">
    <source>
        <dbReference type="EMBL" id="CAF3414626.1"/>
    </source>
</evidence>
<dbReference type="EMBL" id="CAJNYD010002581">
    <property type="protein sequence ID" value="CAF3430718.1"/>
    <property type="molecule type" value="Genomic_DNA"/>
</dbReference>
<feature type="compositionally biased region" description="Low complexity" evidence="1">
    <location>
        <begin position="216"/>
        <end position="225"/>
    </location>
</feature>
<keyword evidence="2" id="KW-0812">Transmembrane</keyword>
<feature type="region of interest" description="Disordered" evidence="1">
    <location>
        <begin position="216"/>
        <end position="245"/>
    </location>
</feature>
<evidence type="ECO:0000256" key="2">
    <source>
        <dbReference type="SAM" id="Phobius"/>
    </source>
</evidence>
<sequence length="346" mass="39344">MNDINFSSKNASTRRIYQRRNRKKNRTDTDDRSGVHYLPLTRTIITTTTANTTLLLNSSSVPINDLFASLSYLTQYKYFFIVGLLFLIFLCVISILFLIFILKCTRRKNGKIRRPGRLNKKQLDKMPDFLEDHTNHTSETAILLAAKDQTKPTNNNLQNGPIANDDISNTFSIDPMTEKKIIDNNPPNSSTLSLSPMVDAISIDTIRGSLISSPSQQISINQQPSTLSNITTTDSKTNSNDRVDETEKDDYLRGLDFKRTVMHYNKASNNSSSNLPIHRTSAPSIEQTIRRQERRAEDEERGFLFGSNSNLYEKELRKAEQAKFARKENTHSQASLVSRTSEDSCY</sequence>
<evidence type="ECO:0000313" key="7">
    <source>
        <dbReference type="EMBL" id="CAF3550207.1"/>
    </source>
</evidence>
<evidence type="ECO:0000313" key="12">
    <source>
        <dbReference type="EMBL" id="CAF4555160.1"/>
    </source>
</evidence>
<dbReference type="EMBL" id="CAJOBQ010000188">
    <property type="protein sequence ID" value="CAF4287427.1"/>
    <property type="molecule type" value="Genomic_DNA"/>
</dbReference>
<evidence type="ECO:0000313" key="9">
    <source>
        <dbReference type="EMBL" id="CAF4190467.1"/>
    </source>
</evidence>
<dbReference type="Proteomes" id="UP000663838">
    <property type="component" value="Unassembled WGS sequence"/>
</dbReference>
<feature type="region of interest" description="Disordered" evidence="1">
    <location>
        <begin position="1"/>
        <end position="32"/>
    </location>
</feature>
<evidence type="ECO:0000313" key="13">
    <source>
        <dbReference type="Proteomes" id="UP000663873"/>
    </source>
</evidence>
<dbReference type="EMBL" id="CAJNYV010003261">
    <property type="protein sequence ID" value="CAF3550207.1"/>
    <property type="molecule type" value="Genomic_DNA"/>
</dbReference>
<dbReference type="Proteomes" id="UP000663851">
    <property type="component" value="Unassembled WGS sequence"/>
</dbReference>
<dbReference type="EMBL" id="CAJOBR010000865">
    <property type="protein sequence ID" value="CAF4555160.1"/>
    <property type="molecule type" value="Genomic_DNA"/>
</dbReference>
<keyword evidence="2" id="KW-1133">Transmembrane helix</keyword>
<dbReference type="EMBL" id="CAJNXB010002763">
    <property type="protein sequence ID" value="CAF3275114.1"/>
    <property type="molecule type" value="Genomic_DNA"/>
</dbReference>
<evidence type="ECO:0000313" key="6">
    <source>
        <dbReference type="EMBL" id="CAF3430718.1"/>
    </source>
</evidence>
<dbReference type="AlphaFoldDB" id="A0A819XX66"/>
<dbReference type="Proteomes" id="UP000663833">
    <property type="component" value="Unassembled WGS sequence"/>
</dbReference>
<dbReference type="EMBL" id="CAJOBS010000144">
    <property type="protein sequence ID" value="CAF4506869.1"/>
    <property type="molecule type" value="Genomic_DNA"/>
</dbReference>
<evidence type="ECO:0000313" key="3">
    <source>
        <dbReference type="EMBL" id="CAF3275114.1"/>
    </source>
</evidence>
<evidence type="ECO:0000313" key="11">
    <source>
        <dbReference type="EMBL" id="CAF4506869.1"/>
    </source>
</evidence>
<comment type="caution">
    <text evidence="8">The sequence shown here is derived from an EMBL/GenBank/DDBJ whole genome shotgun (WGS) entry which is preliminary data.</text>
</comment>
<evidence type="ECO:0000313" key="8">
    <source>
        <dbReference type="EMBL" id="CAF4149871.1"/>
    </source>
</evidence>
<gene>
    <name evidence="5" type="ORF">FME351_LOCUS10328</name>
    <name evidence="4" type="ORF">GRG538_LOCUS3130</name>
    <name evidence="9" type="ORF">HFQ381_LOCUS6812</name>
    <name evidence="7" type="ORF">KIK155_LOCUS18400</name>
    <name evidence="6" type="ORF">LUA448_LOCUS20309</name>
    <name evidence="12" type="ORF">QYT958_LOCUS8593</name>
    <name evidence="3" type="ORF">TIS948_LOCUS16554</name>
    <name evidence="11" type="ORF">TOA249_LOCUS3924</name>
    <name evidence="10" type="ORF">TSG867_LOCUS5396</name>
    <name evidence="8" type="ORF">UJA718_LOCUS3401</name>
</gene>
<dbReference type="EMBL" id="CAJOBO010000314">
    <property type="protein sequence ID" value="CAF4190467.1"/>
    <property type="molecule type" value="Genomic_DNA"/>
</dbReference>
<dbReference type="Proteomes" id="UP000663865">
    <property type="component" value="Unassembled WGS sequence"/>
</dbReference>
<protein>
    <submittedName>
        <fullName evidence="8">Uncharacterized protein</fullName>
    </submittedName>
</protein>
<dbReference type="Proteomes" id="UP000663869">
    <property type="component" value="Unassembled WGS sequence"/>
</dbReference>
<dbReference type="Proteomes" id="UP000663848">
    <property type="component" value="Unassembled WGS sequence"/>
</dbReference>
<dbReference type="EMBL" id="CAJNYU010001127">
    <property type="protein sequence ID" value="CAF3414626.1"/>
    <property type="molecule type" value="Genomic_DNA"/>
</dbReference>
<keyword evidence="13" id="KW-1185">Reference proteome</keyword>
<accession>A0A819XX66</accession>
<proteinExistence type="predicted"/>
<evidence type="ECO:0000313" key="10">
    <source>
        <dbReference type="EMBL" id="CAF4287427.1"/>
    </source>
</evidence>
<organism evidence="8 13">
    <name type="scientific">Rotaria socialis</name>
    <dbReference type="NCBI Taxonomy" id="392032"/>
    <lineage>
        <taxon>Eukaryota</taxon>
        <taxon>Metazoa</taxon>
        <taxon>Spiralia</taxon>
        <taxon>Gnathifera</taxon>
        <taxon>Rotifera</taxon>
        <taxon>Eurotatoria</taxon>
        <taxon>Bdelloidea</taxon>
        <taxon>Philodinida</taxon>
        <taxon>Philodinidae</taxon>
        <taxon>Rotaria</taxon>
    </lineage>
</organism>
<name>A0A819XX66_9BILA</name>